<comment type="caution">
    <text evidence="2">The sequence shown here is derived from an EMBL/GenBank/DDBJ whole genome shotgun (WGS) entry which is preliminary data.</text>
</comment>
<dbReference type="RefSeq" id="WP_136728996.1">
    <property type="nucleotide sequence ID" value="NZ_SUMC01000067.1"/>
</dbReference>
<keyword evidence="3" id="KW-1185">Reference proteome</keyword>
<evidence type="ECO:0000256" key="1">
    <source>
        <dbReference type="SAM" id="MobiDB-lite"/>
    </source>
</evidence>
<evidence type="ECO:0000313" key="3">
    <source>
        <dbReference type="Proteomes" id="UP000305778"/>
    </source>
</evidence>
<accession>A0A4U0RZU0</accession>
<dbReference type="Proteomes" id="UP000305778">
    <property type="component" value="Unassembled WGS sequence"/>
</dbReference>
<proteinExistence type="predicted"/>
<protein>
    <recommendedName>
        <fullName evidence="4">Transposase</fullName>
    </recommendedName>
</protein>
<name>A0A4U0RZU0_9ACTN</name>
<reference evidence="2 3" key="1">
    <citation type="submission" date="2019-04" db="EMBL/GenBank/DDBJ databases">
        <title>Streptomyces oryziradicis sp. nov., a novel actinomycete isolated from rhizosphere soil of rice (Oryza sativa L.).</title>
        <authorList>
            <person name="Li C."/>
        </authorList>
    </citation>
    <scope>NUCLEOTIDE SEQUENCE [LARGE SCALE GENOMIC DNA]</scope>
    <source>
        <strain evidence="2 3">NEAU-C40</strain>
    </source>
</reference>
<evidence type="ECO:0008006" key="4">
    <source>
        <dbReference type="Google" id="ProtNLM"/>
    </source>
</evidence>
<dbReference type="OrthoDB" id="2375382at2"/>
<dbReference type="AlphaFoldDB" id="A0A4U0RZU0"/>
<feature type="region of interest" description="Disordered" evidence="1">
    <location>
        <begin position="46"/>
        <end position="65"/>
    </location>
</feature>
<evidence type="ECO:0000313" key="2">
    <source>
        <dbReference type="EMBL" id="TKA01982.1"/>
    </source>
</evidence>
<sequence>MKPPPFFSAVARRVLRHGDFPSREDLIDKLDTYMINRNETAKPYRWTYDGTPTQGHVDDDEQHGY</sequence>
<gene>
    <name evidence="2" type="ORF">FCI23_39620</name>
</gene>
<dbReference type="EMBL" id="SUMC01000067">
    <property type="protein sequence ID" value="TKA01982.1"/>
    <property type="molecule type" value="Genomic_DNA"/>
</dbReference>
<organism evidence="2 3">
    <name type="scientific">Actinacidiphila oryziradicis</name>
    <dbReference type="NCBI Taxonomy" id="2571141"/>
    <lineage>
        <taxon>Bacteria</taxon>
        <taxon>Bacillati</taxon>
        <taxon>Actinomycetota</taxon>
        <taxon>Actinomycetes</taxon>
        <taxon>Kitasatosporales</taxon>
        <taxon>Streptomycetaceae</taxon>
        <taxon>Actinacidiphila</taxon>
    </lineage>
</organism>